<evidence type="ECO:0000256" key="1">
    <source>
        <dbReference type="SAM" id="MobiDB-lite"/>
    </source>
</evidence>
<feature type="region of interest" description="Disordered" evidence="1">
    <location>
        <begin position="1"/>
        <end position="242"/>
    </location>
</feature>
<dbReference type="OrthoDB" id="4509414at2759"/>
<feature type="compositionally biased region" description="Basic and acidic residues" evidence="1">
    <location>
        <begin position="8"/>
        <end position="18"/>
    </location>
</feature>
<evidence type="ECO:0000313" key="2">
    <source>
        <dbReference type="EMBL" id="PYH69896.1"/>
    </source>
</evidence>
<accession>A0A319BAC3</accession>
<protein>
    <submittedName>
        <fullName evidence="2">Uncharacterized protein</fullName>
    </submittedName>
</protein>
<feature type="compositionally biased region" description="Basic and acidic residues" evidence="1">
    <location>
        <begin position="103"/>
        <end position="113"/>
    </location>
</feature>
<gene>
    <name evidence="2" type="ORF">BO88DRAFT_481225</name>
</gene>
<evidence type="ECO:0000313" key="3">
    <source>
        <dbReference type="Proteomes" id="UP000248405"/>
    </source>
</evidence>
<keyword evidence="3" id="KW-1185">Reference proteome</keyword>
<feature type="compositionally biased region" description="Low complexity" evidence="1">
    <location>
        <begin position="89"/>
        <end position="102"/>
    </location>
</feature>
<proteinExistence type="predicted"/>
<dbReference type="Proteomes" id="UP000248405">
    <property type="component" value="Unassembled WGS sequence"/>
</dbReference>
<dbReference type="AlphaFoldDB" id="A0A319BAC3"/>
<dbReference type="GeneID" id="37216773"/>
<dbReference type="EMBL" id="KZ821622">
    <property type="protein sequence ID" value="PYH69896.1"/>
    <property type="molecule type" value="Genomic_DNA"/>
</dbReference>
<organism evidence="2 3">
    <name type="scientific">Aspergillus vadensis (strain CBS 113365 / IMI 142717 / IBT 24658)</name>
    <dbReference type="NCBI Taxonomy" id="1448311"/>
    <lineage>
        <taxon>Eukaryota</taxon>
        <taxon>Fungi</taxon>
        <taxon>Dikarya</taxon>
        <taxon>Ascomycota</taxon>
        <taxon>Pezizomycotina</taxon>
        <taxon>Eurotiomycetes</taxon>
        <taxon>Eurotiomycetidae</taxon>
        <taxon>Eurotiales</taxon>
        <taxon>Aspergillaceae</taxon>
        <taxon>Aspergillus</taxon>
        <taxon>Aspergillus subgen. Circumdati</taxon>
    </lineage>
</organism>
<feature type="compositionally biased region" description="Acidic residues" evidence="1">
    <location>
        <begin position="223"/>
        <end position="236"/>
    </location>
</feature>
<reference evidence="2" key="1">
    <citation type="submission" date="2016-12" db="EMBL/GenBank/DDBJ databases">
        <title>The genomes of Aspergillus section Nigri reveals drivers in fungal speciation.</title>
        <authorList>
            <consortium name="DOE Joint Genome Institute"/>
            <person name="Vesth T.C."/>
            <person name="Nybo J."/>
            <person name="Theobald S."/>
            <person name="Brandl J."/>
            <person name="Frisvad J.C."/>
            <person name="Nielsen K.F."/>
            <person name="Lyhne E.K."/>
            <person name="Kogle M.E."/>
            <person name="Kuo A."/>
            <person name="Riley R."/>
            <person name="Clum A."/>
            <person name="Nolan M."/>
            <person name="Lipzen A."/>
            <person name="Salamov A."/>
            <person name="Henrissat B."/>
            <person name="Wiebenga A."/>
            <person name="De Vries R.P."/>
            <person name="Grigoriev I.V."/>
            <person name="Mortensen U.H."/>
            <person name="Andersen M.R."/>
            <person name="Baker S.E."/>
        </authorList>
    </citation>
    <scope>NUCLEOTIDE SEQUENCE [LARGE SCALE GENOMIC DNA]</scope>
    <source>
        <strain evidence="2">CBS 113365</strain>
    </source>
</reference>
<sequence length="375" mass="41460">MGEQPGLSEKEIDAENTIKDSTVTTMKKCGNQQNAEGDQQKTTGADSSSDEWQHLDNTVPDEAFSSLGCPVNKDLEDTVPDDSPKSLVEGNTTTGNTPTCGDTETKKTGDTTKEGSQLGDDEAFFFHVDEGEPPATSFSSENKDVDKGNSSPNHEGLDEEVNLLDSEEKWTNAEEDSETHEPENNNVDDNQVDEEIAEETNDNGFQHNSEEESSDIQNNGNNGEEDNSQCDEDDEDTKSVSSTDSNYFLKTWRYLPEDEDIAAGNEMDLKFDDQAIEDLEANVDDMDDESPSRLEWLRQKRLLAGLQLSKNEQRLERLMDRVMCLIGQENVKAQFLALKARIEADKSRGEDFKNAHHDIIITGSIGAGQCISGIA</sequence>
<dbReference type="RefSeq" id="XP_025563690.1">
    <property type="nucleotide sequence ID" value="XM_025712181.1"/>
</dbReference>
<feature type="compositionally biased region" description="Polar residues" evidence="1">
    <location>
        <begin position="19"/>
        <end position="47"/>
    </location>
</feature>
<feature type="compositionally biased region" description="Acidic residues" evidence="1">
    <location>
        <begin position="190"/>
        <end position="201"/>
    </location>
</feature>
<name>A0A319BAC3_ASPVC</name>